<dbReference type="OrthoDB" id="6026706at2"/>
<evidence type="ECO:0000313" key="1">
    <source>
        <dbReference type="EMBL" id="QDX29568.1"/>
    </source>
</evidence>
<keyword evidence="2" id="KW-1185">Reference proteome</keyword>
<accession>A0A5B8I6F2</accession>
<evidence type="ECO:0000313" key="2">
    <source>
        <dbReference type="Proteomes" id="UP000320591"/>
    </source>
</evidence>
<sequence>MLKTPQTADTAPDRLADFLCLNFGYMAGRAANTTPERGICPPTVCGFERPATLRNAGYCPSH</sequence>
<proteinExistence type="predicted"/>
<protein>
    <submittedName>
        <fullName evidence="1">Uncharacterized protein</fullName>
    </submittedName>
</protein>
<organism evidence="1 2">
    <name type="scientific">Dickeya poaceiphila</name>
    <dbReference type="NCBI Taxonomy" id="568768"/>
    <lineage>
        <taxon>Bacteria</taxon>
        <taxon>Pseudomonadati</taxon>
        <taxon>Pseudomonadota</taxon>
        <taxon>Gammaproteobacteria</taxon>
        <taxon>Enterobacterales</taxon>
        <taxon>Pectobacteriaceae</taxon>
        <taxon>Dickeya</taxon>
    </lineage>
</organism>
<reference evidence="1 2" key="1">
    <citation type="journal article" date="2019" name="Environ. Microbiol.">
        <title>The phytopathogenic nature of Dickeya aquatica 174/2 and the dynamic early evolution of Dickeya pathogenicity.</title>
        <authorList>
            <person name="Duprey A."/>
            <person name="Taib N."/>
            <person name="Leonard S."/>
            <person name="Garin T."/>
            <person name="Flandrois J.P."/>
            <person name="Nasser W."/>
            <person name="Brochier-Armanet C."/>
            <person name="Reverchon S."/>
        </authorList>
    </citation>
    <scope>NUCLEOTIDE SEQUENCE [LARGE SCALE GENOMIC DNA]</scope>
    <source>
        <strain evidence="1 2">NCPPB 569</strain>
    </source>
</reference>
<dbReference type="EMBL" id="CP042220">
    <property type="protein sequence ID" value="QDX29568.1"/>
    <property type="molecule type" value="Genomic_DNA"/>
</dbReference>
<dbReference type="AlphaFoldDB" id="A0A5B8I6F2"/>
<dbReference type="Proteomes" id="UP000320591">
    <property type="component" value="Chromosome"/>
</dbReference>
<dbReference type="KEGG" id="dic:Dpoa569_0001354"/>
<gene>
    <name evidence="1" type="ORF">Dpoa569_0001354</name>
</gene>
<name>A0A5B8I6F2_9GAMM</name>